<keyword evidence="1" id="KW-0472">Membrane</keyword>
<dbReference type="Proteomes" id="UP000093336">
    <property type="component" value="Unassembled WGS sequence"/>
</dbReference>
<dbReference type="PROSITE" id="PS00141">
    <property type="entry name" value="ASP_PROTEASE"/>
    <property type="match status" value="1"/>
</dbReference>
<dbReference type="InterPro" id="IPR001969">
    <property type="entry name" value="Aspartic_peptidase_AS"/>
</dbReference>
<sequence>MNNTEYTKVGRFMFLIVWLIFFILLFVFFYSYDNAGQGHYQINPGMITITPDRQGHYYLDGAINGHPVKLMLDTGATLVAIPENLAKKMKLVGRYDVTIKTAGGEVTGSLTRLDTLAFADFTLQNVKAVIIPGDESIVLLGMNVLGKFNLSQQGKRLIVKKE</sequence>
<reference evidence="2 3" key="1">
    <citation type="submission" date="2016-05" db="EMBL/GenBank/DDBJ databases">
        <authorList>
            <person name="Prochazka B."/>
            <person name="Indra A."/>
            <person name="Hasenberger P."/>
            <person name="Blaschitz M."/>
            <person name="Wagner L."/>
            <person name="Wewalka G."/>
            <person name="Sorschag S."/>
            <person name="Schmid D."/>
            <person name="Ruppitsch W."/>
        </authorList>
    </citation>
    <scope>NUCLEOTIDE SEQUENCE [LARGE SCALE GENOMIC DNA]</scope>
    <source>
        <strain evidence="2 3">974010_12</strain>
    </source>
</reference>
<dbReference type="CDD" id="cd05483">
    <property type="entry name" value="retropepsin_like_bacteria"/>
    <property type="match status" value="1"/>
</dbReference>
<dbReference type="EMBL" id="LYOZ01000052">
    <property type="protein sequence ID" value="OCH96977.1"/>
    <property type="molecule type" value="Genomic_DNA"/>
</dbReference>
<dbReference type="GO" id="GO:0008233">
    <property type="term" value="F:peptidase activity"/>
    <property type="evidence" value="ECO:0007669"/>
    <property type="project" value="UniProtKB-KW"/>
</dbReference>
<evidence type="ECO:0000313" key="3">
    <source>
        <dbReference type="Proteomes" id="UP000093336"/>
    </source>
</evidence>
<keyword evidence="1" id="KW-1133">Transmembrane helix</keyword>
<gene>
    <name evidence="2" type="ORF">A8135_04920</name>
</gene>
<evidence type="ECO:0000313" key="2">
    <source>
        <dbReference type="EMBL" id="OCH96977.1"/>
    </source>
</evidence>
<dbReference type="NCBIfam" id="TIGR02281">
    <property type="entry name" value="clan_AA_DTGA"/>
    <property type="match status" value="1"/>
</dbReference>
<accession>A0ABX2XQT5</accession>
<dbReference type="SUPFAM" id="SSF50630">
    <property type="entry name" value="Acid proteases"/>
    <property type="match status" value="1"/>
</dbReference>
<dbReference type="InterPro" id="IPR034122">
    <property type="entry name" value="Retropepsin-like_bacterial"/>
</dbReference>
<protein>
    <submittedName>
        <fullName evidence="2">Aspartyl protease</fullName>
    </submittedName>
</protein>
<evidence type="ECO:0000256" key="1">
    <source>
        <dbReference type="SAM" id="Phobius"/>
    </source>
</evidence>
<dbReference type="RefSeq" id="WP_058450580.1">
    <property type="nucleotide sequence ID" value="NZ_CAAAJF010000001.1"/>
</dbReference>
<keyword evidence="2" id="KW-0645">Protease</keyword>
<dbReference type="Pfam" id="PF13975">
    <property type="entry name" value="gag-asp_proteas"/>
    <property type="match status" value="1"/>
</dbReference>
<dbReference type="InterPro" id="IPR021109">
    <property type="entry name" value="Peptidase_aspartic_dom_sf"/>
</dbReference>
<organism evidence="2 3">
    <name type="scientific">Legionella jamestowniensis</name>
    <dbReference type="NCBI Taxonomy" id="455"/>
    <lineage>
        <taxon>Bacteria</taxon>
        <taxon>Pseudomonadati</taxon>
        <taxon>Pseudomonadota</taxon>
        <taxon>Gammaproteobacteria</taxon>
        <taxon>Legionellales</taxon>
        <taxon>Legionellaceae</taxon>
        <taxon>Legionella</taxon>
    </lineage>
</organism>
<keyword evidence="2" id="KW-0378">Hydrolase</keyword>
<dbReference type="InterPro" id="IPR011969">
    <property type="entry name" value="Clan_AA_Asp_peptidase_C"/>
</dbReference>
<dbReference type="GO" id="GO:0006508">
    <property type="term" value="P:proteolysis"/>
    <property type="evidence" value="ECO:0007669"/>
    <property type="project" value="UniProtKB-KW"/>
</dbReference>
<comment type="caution">
    <text evidence="2">The sequence shown here is derived from an EMBL/GenBank/DDBJ whole genome shotgun (WGS) entry which is preliminary data.</text>
</comment>
<dbReference type="Gene3D" id="2.40.70.10">
    <property type="entry name" value="Acid Proteases"/>
    <property type="match status" value="1"/>
</dbReference>
<keyword evidence="3" id="KW-1185">Reference proteome</keyword>
<keyword evidence="1" id="KW-0812">Transmembrane</keyword>
<feature type="transmembrane region" description="Helical" evidence="1">
    <location>
        <begin position="12"/>
        <end position="32"/>
    </location>
</feature>
<proteinExistence type="predicted"/>
<name>A0ABX2XQT5_9GAMM</name>